<organism evidence="3 4">
    <name type="scientific">Diaphorina citri</name>
    <name type="common">Asian citrus psyllid</name>
    <dbReference type="NCBI Taxonomy" id="121845"/>
    <lineage>
        <taxon>Eukaryota</taxon>
        <taxon>Metazoa</taxon>
        <taxon>Ecdysozoa</taxon>
        <taxon>Arthropoda</taxon>
        <taxon>Hexapoda</taxon>
        <taxon>Insecta</taxon>
        <taxon>Pterygota</taxon>
        <taxon>Neoptera</taxon>
        <taxon>Paraneoptera</taxon>
        <taxon>Hemiptera</taxon>
        <taxon>Sternorrhyncha</taxon>
        <taxon>Psylloidea</taxon>
        <taxon>Psyllidae</taxon>
        <taxon>Diaphorininae</taxon>
        <taxon>Diaphorina</taxon>
    </lineage>
</organism>
<dbReference type="PANTHER" id="PTHR37457:SF3">
    <property type="entry name" value="TRNA SELENOCYSTEINE-ASSOCIATED PROTEIN 1"/>
    <property type="match status" value="1"/>
</dbReference>
<feature type="transmembrane region" description="Helical" evidence="1">
    <location>
        <begin position="12"/>
        <end position="32"/>
    </location>
</feature>
<dbReference type="GO" id="GO:0003723">
    <property type="term" value="F:RNA binding"/>
    <property type="evidence" value="ECO:0007669"/>
    <property type="project" value="UniProtKB-KW"/>
</dbReference>
<dbReference type="PaxDb" id="121845-A0A3Q0J2E9"/>
<keyword evidence="1" id="KW-0812">Transmembrane</keyword>
<dbReference type="SUPFAM" id="SSF54928">
    <property type="entry name" value="RNA-binding domain, RBD"/>
    <property type="match status" value="1"/>
</dbReference>
<evidence type="ECO:0000256" key="1">
    <source>
        <dbReference type="SAM" id="Phobius"/>
    </source>
</evidence>
<protein>
    <submittedName>
        <fullName evidence="4">tRNA selenocysteine 1-associated protein 1</fullName>
    </submittedName>
</protein>
<dbReference type="STRING" id="121845.A0A3Q0J2E9"/>
<feature type="domain" description="Heterogeneous nuclear ribonucleoprotein L RRM" evidence="2">
    <location>
        <begin position="24"/>
        <end position="90"/>
    </location>
</feature>
<dbReference type="InterPro" id="IPR055204">
    <property type="entry name" value="HNRNPL_RRM"/>
</dbReference>
<dbReference type="InterPro" id="IPR035979">
    <property type="entry name" value="RBD_domain_sf"/>
</dbReference>
<keyword evidence="3" id="KW-1185">Reference proteome</keyword>
<dbReference type="RefSeq" id="XP_026682649.1">
    <property type="nucleotide sequence ID" value="XM_026826848.1"/>
</dbReference>
<dbReference type="FunFam" id="3.30.70.330:FF:000159">
    <property type="entry name" value="tRNA selenocysteine 1-associated protein 1"/>
    <property type="match status" value="1"/>
</dbReference>
<dbReference type="Pfam" id="PF22976">
    <property type="entry name" value="RRM_10"/>
    <property type="match status" value="1"/>
</dbReference>
<dbReference type="InterPro" id="IPR040434">
    <property type="entry name" value="TSAP1"/>
</dbReference>
<reference evidence="4" key="1">
    <citation type="submission" date="2025-08" db="UniProtKB">
        <authorList>
            <consortium name="RefSeq"/>
        </authorList>
    </citation>
    <scope>IDENTIFICATION</scope>
</reference>
<dbReference type="GeneID" id="113469275"/>
<dbReference type="InterPro" id="IPR012677">
    <property type="entry name" value="Nucleotide-bd_a/b_plait_sf"/>
</dbReference>
<evidence type="ECO:0000313" key="4">
    <source>
        <dbReference type="RefSeq" id="XP_026682649.1"/>
    </source>
</evidence>
<sequence>MSQNTQKQQSSQLWMGFISSYMNEFFLANAFIKMGVTPISIKIVKKFGATPHETTYGFIHFRSESDALEALHLCNNKPIPNSNPVAKFKLNHVSSSANSMSGPPEFTAWVGDLLRLRE</sequence>
<accession>A0A3Q0J2E9</accession>
<proteinExistence type="predicted"/>
<dbReference type="CTD" id="33652"/>
<keyword evidence="1" id="KW-0472">Membrane</keyword>
<dbReference type="AlphaFoldDB" id="A0A3Q0J2E9"/>
<dbReference type="PANTHER" id="PTHR37457">
    <property type="entry name" value="TRNA SELENOCYSTEINE 1-ASSOCIATED PROTEIN 1-RELATED"/>
    <property type="match status" value="1"/>
</dbReference>
<dbReference type="KEGG" id="dci:113469275"/>
<dbReference type="Proteomes" id="UP000079169">
    <property type="component" value="Unplaced"/>
</dbReference>
<name>A0A3Q0J2E9_DIACI</name>
<dbReference type="Gene3D" id="3.30.70.330">
    <property type="match status" value="1"/>
</dbReference>
<keyword evidence="1" id="KW-1133">Transmembrane helix</keyword>
<evidence type="ECO:0000259" key="2">
    <source>
        <dbReference type="Pfam" id="PF22976"/>
    </source>
</evidence>
<evidence type="ECO:0000313" key="3">
    <source>
        <dbReference type="Proteomes" id="UP000079169"/>
    </source>
</evidence>
<gene>
    <name evidence="4" type="primary">LOC113469275</name>
</gene>